<dbReference type="SUPFAM" id="SSF48452">
    <property type="entry name" value="TPR-like"/>
    <property type="match status" value="1"/>
</dbReference>
<keyword evidence="2" id="KW-1185">Reference proteome</keyword>
<dbReference type="EMBL" id="FNCG01000001">
    <property type="protein sequence ID" value="SDF80608.1"/>
    <property type="molecule type" value="Genomic_DNA"/>
</dbReference>
<proteinExistence type="predicted"/>
<evidence type="ECO:0000313" key="1">
    <source>
        <dbReference type="EMBL" id="SDF80608.1"/>
    </source>
</evidence>
<dbReference type="AlphaFoldDB" id="A0A1G7P2T1"/>
<accession>A0A1G7P2T1</accession>
<dbReference type="Proteomes" id="UP000199705">
    <property type="component" value="Unassembled WGS sequence"/>
</dbReference>
<dbReference type="STRING" id="551996.SAMN05192573_101432"/>
<sequence>MNLKFYMDNYYSIEEKYLRAVDELSFGETPKGLNILNQIITDEPFFARAHYQLGMIYYYKIQDYQTAGYHFKTCMELEPSFPDNYTHYLDLVVFLGMDKLVSTISAQALTTPGVNKARTFELLGLFYEKQKDWNKSLGYYQEAFMEVTEKDERKDIEDSFKRVRSKMKQKQAYLYFITE</sequence>
<organism evidence="1 2">
    <name type="scientific">Mucilaginibacter gossypii</name>
    <dbReference type="NCBI Taxonomy" id="551996"/>
    <lineage>
        <taxon>Bacteria</taxon>
        <taxon>Pseudomonadati</taxon>
        <taxon>Bacteroidota</taxon>
        <taxon>Sphingobacteriia</taxon>
        <taxon>Sphingobacteriales</taxon>
        <taxon>Sphingobacteriaceae</taxon>
        <taxon>Mucilaginibacter</taxon>
    </lineage>
</organism>
<dbReference type="Gene3D" id="1.25.40.10">
    <property type="entry name" value="Tetratricopeptide repeat domain"/>
    <property type="match status" value="1"/>
</dbReference>
<evidence type="ECO:0008006" key="3">
    <source>
        <dbReference type="Google" id="ProtNLM"/>
    </source>
</evidence>
<evidence type="ECO:0000313" key="2">
    <source>
        <dbReference type="Proteomes" id="UP000199705"/>
    </source>
</evidence>
<dbReference type="InterPro" id="IPR011990">
    <property type="entry name" value="TPR-like_helical_dom_sf"/>
</dbReference>
<protein>
    <recommendedName>
        <fullName evidence="3">Tetratricopeptide repeat protein</fullName>
    </recommendedName>
</protein>
<reference evidence="2" key="1">
    <citation type="submission" date="2016-10" db="EMBL/GenBank/DDBJ databases">
        <authorList>
            <person name="Varghese N."/>
            <person name="Submissions S."/>
        </authorList>
    </citation>
    <scope>NUCLEOTIDE SEQUENCE [LARGE SCALE GENOMIC DNA]</scope>
    <source>
        <strain evidence="2">Gh-67</strain>
    </source>
</reference>
<name>A0A1G7P2T1_9SPHI</name>
<gene>
    <name evidence="1" type="ORF">SAMN05192573_101432</name>
</gene>